<comment type="similarity">
    <text evidence="6">Belongs to the methylenetetrahydrofolate reductase family.</text>
</comment>
<dbReference type="InterPro" id="IPR029041">
    <property type="entry name" value="FAD-linked_oxidoreductase-like"/>
</dbReference>
<dbReference type="SUPFAM" id="SSF51730">
    <property type="entry name" value="FAD-linked oxidoreductase"/>
    <property type="match status" value="1"/>
</dbReference>
<dbReference type="STRING" id="1538553.JT25_012010"/>
<evidence type="ECO:0000256" key="4">
    <source>
        <dbReference type="ARBA" id="ARBA00022827"/>
    </source>
</evidence>
<keyword evidence="8" id="KW-1185">Reference proteome</keyword>
<gene>
    <name evidence="7" type="ORF">JT25_012010</name>
</gene>
<dbReference type="KEGG" id="mdn:JT25_012010"/>
<dbReference type="Pfam" id="PF02219">
    <property type="entry name" value="MTHFR"/>
    <property type="match status" value="1"/>
</dbReference>
<dbReference type="GO" id="GO:0035999">
    <property type="term" value="P:tetrahydrofolate interconversion"/>
    <property type="evidence" value="ECO:0007669"/>
    <property type="project" value="UniProtKB-UniPathway"/>
</dbReference>
<sequence>MNISFEIVPRSLEAFDEQYGFVQTLDKGINIINVPDIQRFDTRSWELATRVDRSKYRFIPHFRAIDFKIESGELYRIIEDYALDSVLLVSGDPPEGLKRSFYNTDVVDLIRAVRQRFPSLHIYAGFDPHRSGVQDECDYIQRKVDAGAGGFFSQPFYDSRMIDIYAEHMLDLETYIGISPITSKASMNYWEVKNKVKFPKSFRPDYDWNVEFANGVIASAAANGLNVYFMPIRIDLARYFGEIKLGG</sequence>
<dbReference type="EMBL" id="CP014476">
    <property type="protein sequence ID" value="AMK77200.1"/>
    <property type="molecule type" value="Genomic_DNA"/>
</dbReference>
<evidence type="ECO:0000313" key="8">
    <source>
        <dbReference type="Proteomes" id="UP000030512"/>
    </source>
</evidence>
<reference evidence="7 8" key="1">
    <citation type="journal article" date="2015" name="Environ. Microbiol.">
        <title>Methane oxidation coupled to nitrate reduction under hypoxia by the Gammaproteobacterium Methylomonas denitrificans, sp. nov. type strain FJG1.</title>
        <authorList>
            <person name="Kits K.D."/>
            <person name="Klotz M.G."/>
            <person name="Stein L.Y."/>
        </authorList>
    </citation>
    <scope>NUCLEOTIDE SEQUENCE [LARGE SCALE GENOMIC DNA]</scope>
    <source>
        <strain evidence="7 8">FJG1</strain>
    </source>
</reference>
<dbReference type="InterPro" id="IPR003171">
    <property type="entry name" value="Mehydrof_redctse-like"/>
</dbReference>
<proteinExistence type="inferred from homology"/>
<name>A0A126T571_9GAMM</name>
<dbReference type="AlphaFoldDB" id="A0A126T571"/>
<dbReference type="GO" id="GO:0004489">
    <property type="term" value="F:methylenetetrahydrofolate reductase [NAD(P)H] activity"/>
    <property type="evidence" value="ECO:0007669"/>
    <property type="project" value="InterPro"/>
</dbReference>
<organism evidence="7 8">
    <name type="scientific">Methylomonas denitrificans</name>
    <dbReference type="NCBI Taxonomy" id="1538553"/>
    <lineage>
        <taxon>Bacteria</taxon>
        <taxon>Pseudomonadati</taxon>
        <taxon>Pseudomonadota</taxon>
        <taxon>Gammaproteobacteria</taxon>
        <taxon>Methylococcales</taxon>
        <taxon>Methylococcaceae</taxon>
        <taxon>Methylomonas</taxon>
    </lineage>
</organism>
<dbReference type="Proteomes" id="UP000030512">
    <property type="component" value="Chromosome"/>
</dbReference>
<dbReference type="OrthoDB" id="9803687at2"/>
<evidence type="ECO:0000256" key="2">
    <source>
        <dbReference type="ARBA" id="ARBA00004777"/>
    </source>
</evidence>
<dbReference type="Gene3D" id="3.20.20.220">
    <property type="match status" value="1"/>
</dbReference>
<protein>
    <recommendedName>
        <fullName evidence="6">Methylenetetrahydrofolate reductase</fullName>
    </recommendedName>
</protein>
<evidence type="ECO:0000313" key="7">
    <source>
        <dbReference type="EMBL" id="AMK77200.1"/>
    </source>
</evidence>
<evidence type="ECO:0000256" key="6">
    <source>
        <dbReference type="RuleBase" id="RU003862"/>
    </source>
</evidence>
<evidence type="ECO:0000256" key="3">
    <source>
        <dbReference type="ARBA" id="ARBA00022630"/>
    </source>
</evidence>
<comment type="pathway">
    <text evidence="2 6">One-carbon metabolism; tetrahydrofolate interconversion.</text>
</comment>
<dbReference type="RefSeq" id="WP_036277970.1">
    <property type="nucleotide sequence ID" value="NZ_CP014476.1"/>
</dbReference>
<dbReference type="GO" id="GO:0006555">
    <property type="term" value="P:methionine metabolic process"/>
    <property type="evidence" value="ECO:0007669"/>
    <property type="project" value="InterPro"/>
</dbReference>
<keyword evidence="4 6" id="KW-0274">FAD</keyword>
<comment type="cofactor">
    <cofactor evidence="1 6">
        <name>FAD</name>
        <dbReference type="ChEBI" id="CHEBI:57692"/>
    </cofactor>
</comment>
<evidence type="ECO:0000256" key="5">
    <source>
        <dbReference type="ARBA" id="ARBA00023002"/>
    </source>
</evidence>
<keyword evidence="5 6" id="KW-0560">Oxidoreductase</keyword>
<accession>A0A126T571</accession>
<evidence type="ECO:0000256" key="1">
    <source>
        <dbReference type="ARBA" id="ARBA00001974"/>
    </source>
</evidence>
<dbReference type="UniPathway" id="UPA00193"/>
<keyword evidence="3 6" id="KW-0285">Flavoprotein</keyword>